<feature type="binding site" evidence="8">
    <location>
        <position position="37"/>
    </location>
    <ligand>
        <name>ATP</name>
        <dbReference type="ChEBI" id="CHEBI:30616"/>
    </ligand>
</feature>
<feature type="binding site" evidence="8">
    <location>
        <position position="84"/>
    </location>
    <ligand>
        <name>ATP</name>
        <dbReference type="ChEBI" id="CHEBI:30616"/>
    </ligand>
</feature>
<comment type="subunit">
    <text evidence="7">Homodimer.</text>
</comment>
<dbReference type="Pfam" id="PF00183">
    <property type="entry name" value="HSP90"/>
    <property type="match status" value="1"/>
</dbReference>
<name>M4VDV1_9BACT</name>
<evidence type="ECO:0000256" key="6">
    <source>
        <dbReference type="ARBA" id="ARBA00023186"/>
    </source>
</evidence>
<feature type="binding site" evidence="8">
    <location>
        <position position="92"/>
    </location>
    <ligand>
        <name>ATP</name>
        <dbReference type="ChEBI" id="CHEBI:30616"/>
    </ligand>
</feature>
<dbReference type="Pfam" id="PF13589">
    <property type="entry name" value="HATPase_c_3"/>
    <property type="match status" value="1"/>
</dbReference>
<dbReference type="FunFam" id="3.40.50.11260:FF:000001">
    <property type="entry name" value="Heat shock protein 90 alpha"/>
    <property type="match status" value="1"/>
</dbReference>
<gene>
    <name evidence="7" type="primary">htpG</name>
    <name evidence="9" type="ORF">A11S_708</name>
</gene>
<dbReference type="GO" id="GO:0005524">
    <property type="term" value="F:ATP binding"/>
    <property type="evidence" value="ECO:0007669"/>
    <property type="project" value="UniProtKB-UniRule"/>
</dbReference>
<evidence type="ECO:0000256" key="2">
    <source>
        <dbReference type="ARBA" id="ARBA00008239"/>
    </source>
</evidence>
<dbReference type="CDD" id="cd16927">
    <property type="entry name" value="HATPase_Hsp90-like"/>
    <property type="match status" value="1"/>
</dbReference>
<evidence type="ECO:0000313" key="10">
    <source>
        <dbReference type="Proteomes" id="UP000011932"/>
    </source>
</evidence>
<dbReference type="AlphaFoldDB" id="M4VDV1"/>
<dbReference type="EMBL" id="CP003538">
    <property type="protein sequence ID" value="AGH97532.1"/>
    <property type="molecule type" value="Genomic_DNA"/>
</dbReference>
<dbReference type="GO" id="GO:0005737">
    <property type="term" value="C:cytoplasm"/>
    <property type="evidence" value="ECO:0007669"/>
    <property type="project" value="UniProtKB-SubCell"/>
</dbReference>
<proteinExistence type="inferred from homology"/>
<comment type="subcellular location">
    <subcellularLocation>
        <location evidence="1 7">Cytoplasm</location>
    </subcellularLocation>
</comment>
<dbReference type="STRING" id="349215.A11S_708"/>
<feature type="binding site" evidence="8">
    <location>
        <begin position="99"/>
        <end position="100"/>
    </location>
    <ligand>
        <name>ATP</name>
        <dbReference type="ChEBI" id="CHEBI:30616"/>
    </ligand>
</feature>
<reference evidence="9 10" key="1">
    <citation type="journal article" date="2013" name="ISME J.">
        <title>By their genes ye shall know them: genomic signatures of predatory bacteria.</title>
        <authorList>
            <person name="Pasternak Z."/>
            <person name="Pietrokovski S."/>
            <person name="Rotem O."/>
            <person name="Gophna U."/>
            <person name="Lurie-Weinberger M.N."/>
            <person name="Jurkevitch E."/>
        </authorList>
    </citation>
    <scope>NUCLEOTIDE SEQUENCE [LARGE SCALE GENOMIC DNA]</scope>
    <source>
        <strain evidence="9">EPB</strain>
    </source>
</reference>
<feature type="binding site" evidence="8">
    <location>
        <position position="181"/>
    </location>
    <ligand>
        <name>ATP</name>
        <dbReference type="ChEBI" id="CHEBI:30616"/>
    </ligand>
</feature>
<comment type="caution">
    <text evidence="7">Lacks conserved residue(s) required for the propagation of feature annotation.</text>
</comment>
<feature type="binding site" evidence="8">
    <location>
        <begin position="124"/>
        <end position="129"/>
    </location>
    <ligand>
        <name>ATP</name>
        <dbReference type="ChEBI" id="CHEBI:30616"/>
    </ligand>
</feature>
<evidence type="ECO:0000256" key="7">
    <source>
        <dbReference type="HAMAP-Rule" id="MF_00505"/>
    </source>
</evidence>
<dbReference type="InterPro" id="IPR037196">
    <property type="entry name" value="HSP90_C"/>
</dbReference>
<sequence>MANETMNFGADVSRLLDIVAHALYSNRDVFLRELVSNAADACDRLRYESIRDPSLTSGDTTFKINVFKDTGYRCLHVQDNGIGMSRQEMIDNLGTIAKSGTRAMMEQIKSSQTSDQDRLSLIGQFGVGFYASFMVAHKVEVISRRAGTSETNHWESDGRTGFTIRDATPDEAKKLSSGRGTLIILHVNDDASDFLIDEKLKQVIQIWSDHISVPVYLSDPAKTEIDEKPVNAGSALWMRPKQDITTEQYEEFYRHISHGLDEPVLTSHWRAEGKIEYTALLYIPTLRPWDMYDPGRKTSVRLYVKRVFISDTMDGLMYPWMRFVRGVIDSEDLPLNISREMLQMNPVIAKIRSGVAKRVLSDLNKLSEDDPAAFKTFWGQFGPVLKEGLYDAVEHREALFKIARFFSTHQEDTLTSLSDYVSRMKDGQDAIYYITGENLETLKNSPQIEGFKARGIEVLLMTDTIDDFWLQQIHDFDGKPFKSVTKGSIDLSKFEKQTKADDKKPETEHQDTTPLLASLKDLLKDEVGDVRISSRLTDSPVCLVAAEGDVDMHMERVLKIHQKYDAGSKRILEVNEDHPLIQRLSTLAQNAGTNSPDLHDAAHLLLDQARIIQGEPIPDPANFARRMARFMERGLAA</sequence>
<dbReference type="InterPro" id="IPR019805">
    <property type="entry name" value="Heat_shock_protein_90_CS"/>
</dbReference>
<evidence type="ECO:0000256" key="4">
    <source>
        <dbReference type="ARBA" id="ARBA00022741"/>
    </source>
</evidence>
<dbReference type="SUPFAM" id="SSF54211">
    <property type="entry name" value="Ribosomal protein S5 domain 2-like"/>
    <property type="match status" value="1"/>
</dbReference>
<dbReference type="SUPFAM" id="SSF55874">
    <property type="entry name" value="ATPase domain of HSP90 chaperone/DNA topoisomerase II/histidine kinase"/>
    <property type="match status" value="1"/>
</dbReference>
<comment type="function">
    <text evidence="7">Molecular chaperone. Has ATPase activity.</text>
</comment>
<dbReference type="InterPro" id="IPR001404">
    <property type="entry name" value="Hsp90_fam"/>
</dbReference>
<dbReference type="PRINTS" id="PR00775">
    <property type="entry name" value="HEATSHOCK90"/>
</dbReference>
<dbReference type="PANTHER" id="PTHR11528">
    <property type="entry name" value="HEAT SHOCK PROTEIN 90 FAMILY MEMBER"/>
    <property type="match status" value="1"/>
</dbReference>
<dbReference type="Proteomes" id="UP000011932">
    <property type="component" value="Chromosome"/>
</dbReference>
<dbReference type="Gene3D" id="3.30.230.80">
    <property type="match status" value="1"/>
</dbReference>
<dbReference type="OrthoDB" id="9802640at2"/>
<dbReference type="GO" id="GO:0051082">
    <property type="term" value="F:unfolded protein binding"/>
    <property type="evidence" value="ECO:0007669"/>
    <property type="project" value="UniProtKB-UniRule"/>
</dbReference>
<dbReference type="InterPro" id="IPR020568">
    <property type="entry name" value="Ribosomal_Su5_D2-typ_SF"/>
</dbReference>
<dbReference type="InterPro" id="IPR036890">
    <property type="entry name" value="HATPase_C_sf"/>
</dbReference>
<feature type="binding site" evidence="8">
    <location>
        <position position="79"/>
    </location>
    <ligand>
        <name>ATP</name>
        <dbReference type="ChEBI" id="CHEBI:30616"/>
    </ligand>
</feature>
<feature type="binding site" evidence="8">
    <location>
        <position position="33"/>
    </location>
    <ligand>
        <name>ATP</name>
        <dbReference type="ChEBI" id="CHEBI:30616"/>
    </ligand>
</feature>
<dbReference type="Gene3D" id="3.40.50.11260">
    <property type="match status" value="1"/>
</dbReference>
<feature type="binding site" evidence="8">
    <location>
        <position position="98"/>
    </location>
    <ligand>
        <name>ATP</name>
        <dbReference type="ChEBI" id="CHEBI:30616"/>
    </ligand>
</feature>
<dbReference type="PIRSF" id="PIRSF002583">
    <property type="entry name" value="Hsp90"/>
    <property type="match status" value="1"/>
</dbReference>
<feature type="region of interest" description="A; substrate-binding" evidence="7">
    <location>
        <begin position="1"/>
        <end position="339"/>
    </location>
</feature>
<dbReference type="InterPro" id="IPR020575">
    <property type="entry name" value="Hsp90_N"/>
</dbReference>
<feature type="binding site" evidence="8">
    <location>
        <position position="339"/>
    </location>
    <ligand>
        <name>ATP</name>
        <dbReference type="ChEBI" id="CHEBI:30616"/>
    </ligand>
</feature>
<keyword evidence="5 7" id="KW-0067">ATP-binding</keyword>
<keyword evidence="3 7" id="KW-0963">Cytoplasm</keyword>
<dbReference type="RefSeq" id="WP_015467083.1">
    <property type="nucleotide sequence ID" value="NC_020812.1"/>
</dbReference>
<accession>M4VDV1</accession>
<dbReference type="HOGENOM" id="CLU_006684_3_0_5"/>
<dbReference type="SUPFAM" id="SSF110942">
    <property type="entry name" value="HSP90 C-terminal domain"/>
    <property type="match status" value="1"/>
</dbReference>
<dbReference type="GO" id="GO:0016887">
    <property type="term" value="F:ATP hydrolysis activity"/>
    <property type="evidence" value="ECO:0007669"/>
    <property type="project" value="InterPro"/>
</dbReference>
<evidence type="ECO:0000256" key="5">
    <source>
        <dbReference type="ARBA" id="ARBA00022840"/>
    </source>
</evidence>
<dbReference type="KEGG" id="man:A11S_708"/>
<comment type="similarity">
    <text evidence="2 7">Belongs to the heat shock protein 90 family.</text>
</comment>
<evidence type="ECO:0000256" key="3">
    <source>
        <dbReference type="ARBA" id="ARBA00022490"/>
    </source>
</evidence>
<feature type="region of interest" description="C" evidence="7">
    <location>
        <begin position="557"/>
        <end position="637"/>
    </location>
</feature>
<dbReference type="Gene3D" id="3.30.565.10">
    <property type="entry name" value="Histidine kinase-like ATPase, C-terminal domain"/>
    <property type="match status" value="1"/>
</dbReference>
<dbReference type="Gene3D" id="1.20.120.790">
    <property type="entry name" value="Heat shock protein 90, C-terminal domain"/>
    <property type="match status" value="1"/>
</dbReference>
<dbReference type="NCBIfam" id="NF003555">
    <property type="entry name" value="PRK05218.1"/>
    <property type="match status" value="1"/>
</dbReference>
<evidence type="ECO:0000256" key="1">
    <source>
        <dbReference type="ARBA" id="ARBA00004496"/>
    </source>
</evidence>
<keyword evidence="6 7" id="KW-0143">Chaperone</keyword>
<organism evidence="9 10">
    <name type="scientific">Micavibrio aeruginosavorus EPB</name>
    <dbReference type="NCBI Taxonomy" id="349215"/>
    <lineage>
        <taxon>Bacteria</taxon>
        <taxon>Pseudomonadati</taxon>
        <taxon>Bdellovibrionota</taxon>
        <taxon>Bdellovibrionia</taxon>
        <taxon>Bdellovibrionales</taxon>
        <taxon>Pseudobdellovibrionaceae</taxon>
        <taxon>Micavibrio</taxon>
    </lineage>
</organism>
<dbReference type="HAMAP" id="MF_00505">
    <property type="entry name" value="HSP90"/>
    <property type="match status" value="1"/>
</dbReference>
<dbReference type="PATRIC" id="fig|349215.9.peg.697"/>
<dbReference type="PROSITE" id="PS00298">
    <property type="entry name" value="HSP90"/>
    <property type="match status" value="1"/>
</dbReference>
<dbReference type="GO" id="GO:0140662">
    <property type="term" value="F:ATP-dependent protein folding chaperone"/>
    <property type="evidence" value="ECO:0007669"/>
    <property type="project" value="InterPro"/>
</dbReference>
<evidence type="ECO:0000256" key="8">
    <source>
        <dbReference type="PIRSR" id="PIRSR002583-1"/>
    </source>
</evidence>
<evidence type="ECO:0000313" key="9">
    <source>
        <dbReference type="EMBL" id="AGH97532.1"/>
    </source>
</evidence>
<keyword evidence="7" id="KW-0346">Stress response</keyword>
<protein>
    <recommendedName>
        <fullName evidence="7">Chaperone protein HtpG</fullName>
    </recommendedName>
    <alternativeName>
        <fullName evidence="7">Heat shock protein HtpG</fullName>
    </alternativeName>
    <alternativeName>
        <fullName evidence="7">High temperature protein G</fullName>
    </alternativeName>
</protein>
<keyword evidence="4 7" id="KW-0547">Nucleotide-binding</keyword>